<reference evidence="1 2" key="1">
    <citation type="journal article" date="2023" name="IMA Fungus">
        <title>Comparative genomic study of the Penicillium genus elucidates a diverse pangenome and 15 lateral gene transfer events.</title>
        <authorList>
            <person name="Petersen C."/>
            <person name="Sorensen T."/>
            <person name="Nielsen M.R."/>
            <person name="Sondergaard T.E."/>
            <person name="Sorensen J.L."/>
            <person name="Fitzpatrick D.A."/>
            <person name="Frisvad J.C."/>
            <person name="Nielsen K.L."/>
        </authorList>
    </citation>
    <scope>NUCLEOTIDE SEQUENCE [LARGE SCALE GENOMIC DNA]</scope>
    <source>
        <strain evidence="1 2">IBT 3361</strain>
    </source>
</reference>
<proteinExistence type="predicted"/>
<gene>
    <name evidence="1" type="ORF">N7505_010620</name>
</gene>
<accession>A0ABQ8W456</accession>
<sequence>MVIGGELVAQRTEMITIQTTRRLGRDVKIRRSQTEGGNSVHRPSRSCVLRPSITDAKKKATPSHKALLQFSDKKNWPVQYPVPEG</sequence>
<dbReference type="Proteomes" id="UP001220256">
    <property type="component" value="Unassembled WGS sequence"/>
</dbReference>
<evidence type="ECO:0000313" key="2">
    <source>
        <dbReference type="Proteomes" id="UP001220256"/>
    </source>
</evidence>
<evidence type="ECO:0000313" key="1">
    <source>
        <dbReference type="EMBL" id="KAJ5255469.1"/>
    </source>
</evidence>
<organism evidence="1 2">
    <name type="scientific">Penicillium chrysogenum</name>
    <name type="common">Penicillium notatum</name>
    <dbReference type="NCBI Taxonomy" id="5076"/>
    <lineage>
        <taxon>Eukaryota</taxon>
        <taxon>Fungi</taxon>
        <taxon>Dikarya</taxon>
        <taxon>Ascomycota</taxon>
        <taxon>Pezizomycotina</taxon>
        <taxon>Eurotiomycetes</taxon>
        <taxon>Eurotiomycetidae</taxon>
        <taxon>Eurotiales</taxon>
        <taxon>Aspergillaceae</taxon>
        <taxon>Penicillium</taxon>
        <taxon>Penicillium chrysogenum species complex</taxon>
    </lineage>
</organism>
<dbReference type="EMBL" id="JAPVEB010000010">
    <property type="protein sequence ID" value="KAJ5255469.1"/>
    <property type="molecule type" value="Genomic_DNA"/>
</dbReference>
<protein>
    <submittedName>
        <fullName evidence="1">Uncharacterized protein</fullName>
    </submittedName>
</protein>
<name>A0ABQ8W456_PENCH</name>
<keyword evidence="2" id="KW-1185">Reference proteome</keyword>
<comment type="caution">
    <text evidence="1">The sequence shown here is derived from an EMBL/GenBank/DDBJ whole genome shotgun (WGS) entry which is preliminary data.</text>
</comment>